<evidence type="ECO:0000256" key="11">
    <source>
        <dbReference type="PIRSR" id="PIRSR601382-2"/>
    </source>
</evidence>
<reference evidence="14" key="1">
    <citation type="journal article" date="2020" name="Stud. Mycol.">
        <title>101 Dothideomycetes genomes: a test case for predicting lifestyles and emergence of pathogens.</title>
        <authorList>
            <person name="Haridas S."/>
            <person name="Albert R."/>
            <person name="Binder M."/>
            <person name="Bloem J."/>
            <person name="Labutti K."/>
            <person name="Salamov A."/>
            <person name="Andreopoulos B."/>
            <person name="Baker S."/>
            <person name="Barry K."/>
            <person name="Bills G."/>
            <person name="Bluhm B."/>
            <person name="Cannon C."/>
            <person name="Castanera R."/>
            <person name="Culley D."/>
            <person name="Daum C."/>
            <person name="Ezra D."/>
            <person name="Gonzalez J."/>
            <person name="Henrissat B."/>
            <person name="Kuo A."/>
            <person name="Liang C."/>
            <person name="Lipzen A."/>
            <person name="Lutzoni F."/>
            <person name="Magnuson J."/>
            <person name="Mondo S."/>
            <person name="Nolan M."/>
            <person name="Ohm R."/>
            <person name="Pangilinan J."/>
            <person name="Park H.-J."/>
            <person name="Ramirez L."/>
            <person name="Alfaro M."/>
            <person name="Sun H."/>
            <person name="Tritt A."/>
            <person name="Yoshinaga Y."/>
            <person name="Zwiers L.-H."/>
            <person name="Turgeon B."/>
            <person name="Goodwin S."/>
            <person name="Spatafora J."/>
            <person name="Crous P."/>
            <person name="Grigoriev I."/>
        </authorList>
    </citation>
    <scope>NUCLEOTIDE SEQUENCE</scope>
    <source>
        <strain evidence="14">ATCC 36951</strain>
    </source>
</reference>
<evidence type="ECO:0000313" key="15">
    <source>
        <dbReference type="Proteomes" id="UP000799537"/>
    </source>
</evidence>
<evidence type="ECO:0000256" key="5">
    <source>
        <dbReference type="ARBA" id="ARBA00022801"/>
    </source>
</evidence>
<name>A0A6A6CZT3_ZASCE</name>
<dbReference type="GO" id="GO:0005783">
    <property type="term" value="C:endoplasmic reticulum"/>
    <property type="evidence" value="ECO:0007669"/>
    <property type="project" value="TreeGrafter"/>
</dbReference>
<dbReference type="UniPathway" id="UPA00378"/>
<dbReference type="GO" id="GO:0005509">
    <property type="term" value="F:calcium ion binding"/>
    <property type="evidence" value="ECO:0007669"/>
    <property type="project" value="InterPro"/>
</dbReference>
<keyword evidence="8 13" id="KW-0326">Glycosidase</keyword>
<dbReference type="GeneID" id="54557950"/>
<dbReference type="EMBL" id="ML993584">
    <property type="protein sequence ID" value="KAF2170886.1"/>
    <property type="molecule type" value="Genomic_DNA"/>
</dbReference>
<dbReference type="InterPro" id="IPR012341">
    <property type="entry name" value="6hp_glycosidase-like_sf"/>
</dbReference>
<evidence type="ECO:0000256" key="13">
    <source>
        <dbReference type="RuleBase" id="RU361193"/>
    </source>
</evidence>
<evidence type="ECO:0000256" key="4">
    <source>
        <dbReference type="ARBA" id="ARBA00022729"/>
    </source>
</evidence>
<feature type="disulfide bond" evidence="12">
    <location>
        <begin position="413"/>
        <end position="442"/>
    </location>
</feature>
<dbReference type="InterPro" id="IPR001382">
    <property type="entry name" value="Glyco_hydro_47"/>
</dbReference>
<dbReference type="GO" id="GO:0016020">
    <property type="term" value="C:membrane"/>
    <property type="evidence" value="ECO:0007669"/>
    <property type="project" value="InterPro"/>
</dbReference>
<evidence type="ECO:0000256" key="3">
    <source>
        <dbReference type="ARBA" id="ARBA00007658"/>
    </source>
</evidence>
<keyword evidence="5 13" id="KW-0378">Hydrolase</keyword>
<protein>
    <recommendedName>
        <fullName evidence="13">alpha-1,2-Mannosidase</fullName>
        <ecNumber evidence="13">3.2.1.-</ecNumber>
    </recommendedName>
</protein>
<dbReference type="InterPro" id="IPR036026">
    <property type="entry name" value="Seven-hairpin_glycosidases"/>
</dbReference>
<dbReference type="RefSeq" id="XP_033671775.1">
    <property type="nucleotide sequence ID" value="XM_033804678.1"/>
</dbReference>
<evidence type="ECO:0000256" key="9">
    <source>
        <dbReference type="ARBA" id="ARBA00047669"/>
    </source>
</evidence>
<keyword evidence="11" id="KW-0106">Calcium</keyword>
<dbReference type="GO" id="GO:0004571">
    <property type="term" value="F:mannosyl-oligosaccharide 1,2-alpha-mannosidase activity"/>
    <property type="evidence" value="ECO:0007669"/>
    <property type="project" value="UniProtKB-EC"/>
</dbReference>
<evidence type="ECO:0000313" key="14">
    <source>
        <dbReference type="EMBL" id="KAF2170886.1"/>
    </source>
</evidence>
<feature type="binding site" evidence="11">
    <location>
        <position position="625"/>
    </location>
    <ligand>
        <name>Ca(2+)</name>
        <dbReference type="ChEBI" id="CHEBI:29108"/>
    </ligand>
</feature>
<proteinExistence type="inferred from homology"/>
<accession>A0A6A6CZT3</accession>
<evidence type="ECO:0000256" key="6">
    <source>
        <dbReference type="ARBA" id="ARBA00023157"/>
    </source>
</evidence>
<comment type="catalytic activity">
    <reaction evidence="10">
        <text>N(4)-(alpha-D-Man-(1-&gt;2)-alpha-D-Man-(1-&gt;2)-alpha-D-Man-(1-&gt;3)-[alpha-D-Man-(1-&gt;2)-alpha-D-Man-(1-&gt;3)-[alpha-D-Man-(1-&gt;2)-alpha-D-Man-(1-&gt;6)]-alpha-D-Man-(1-&gt;6)]-beta-D-Man-(1-&gt;4)-beta-D-GlcNAc-(1-&gt;4)-beta-D-GlcNAc)-L-asparaginyl-[protein] (N-glucan mannose isomer 9A1,2,3B1,2,3) + 4 H2O = N(4)-(alpha-D-Man-(1-&gt;3)-[alpha-D-Man-(1-&gt;3)-[alpha-D-Man-(1-&gt;6)]-alpha-D-Man-(1-&gt;6)]-beta-D-Man-(1-&gt;4)-beta-D-GlcNAc-(1-&gt;4)-beta-D-GlcNAc)-L-asparaginyl-[protein] (N-glucan mannose isomer 5A1,2) + 4 beta-D-mannose</text>
        <dbReference type="Rhea" id="RHEA:56008"/>
        <dbReference type="Rhea" id="RHEA-COMP:14356"/>
        <dbReference type="Rhea" id="RHEA-COMP:14367"/>
        <dbReference type="ChEBI" id="CHEBI:15377"/>
        <dbReference type="ChEBI" id="CHEBI:28563"/>
        <dbReference type="ChEBI" id="CHEBI:59087"/>
        <dbReference type="ChEBI" id="CHEBI:139493"/>
        <dbReference type="EC" id="3.2.1.113"/>
    </reaction>
</comment>
<keyword evidence="7" id="KW-0325">Glycoprotein</keyword>
<dbReference type="SUPFAM" id="SSF48225">
    <property type="entry name" value="Seven-hairpin glycosidases"/>
    <property type="match status" value="1"/>
</dbReference>
<evidence type="ECO:0000256" key="10">
    <source>
        <dbReference type="ARBA" id="ARBA00048605"/>
    </source>
</evidence>
<comment type="cofactor">
    <cofactor evidence="1 11">
        <name>Ca(2+)</name>
        <dbReference type="ChEBI" id="CHEBI:29108"/>
    </cofactor>
</comment>
<dbReference type="EC" id="3.2.1.-" evidence="13"/>
<evidence type="ECO:0000256" key="7">
    <source>
        <dbReference type="ARBA" id="ARBA00023180"/>
    </source>
</evidence>
<comment type="similarity">
    <text evidence="3 13">Belongs to the glycosyl hydrolase 47 family.</text>
</comment>
<dbReference type="GO" id="GO:0036503">
    <property type="term" value="P:ERAD pathway"/>
    <property type="evidence" value="ECO:0007669"/>
    <property type="project" value="UniProtKB-ARBA"/>
</dbReference>
<organism evidence="14 15">
    <name type="scientific">Zasmidium cellare ATCC 36951</name>
    <dbReference type="NCBI Taxonomy" id="1080233"/>
    <lineage>
        <taxon>Eukaryota</taxon>
        <taxon>Fungi</taxon>
        <taxon>Dikarya</taxon>
        <taxon>Ascomycota</taxon>
        <taxon>Pezizomycotina</taxon>
        <taxon>Dothideomycetes</taxon>
        <taxon>Dothideomycetidae</taxon>
        <taxon>Mycosphaerellales</taxon>
        <taxon>Mycosphaerellaceae</taxon>
        <taxon>Zasmidium</taxon>
    </lineage>
</organism>
<dbReference type="PRINTS" id="PR00747">
    <property type="entry name" value="GLYHDRLASE47"/>
</dbReference>
<evidence type="ECO:0000256" key="12">
    <source>
        <dbReference type="PIRSR" id="PIRSR601382-3"/>
    </source>
</evidence>
<dbReference type="GO" id="GO:0005975">
    <property type="term" value="P:carbohydrate metabolic process"/>
    <property type="evidence" value="ECO:0007669"/>
    <property type="project" value="InterPro"/>
</dbReference>
<keyword evidence="4" id="KW-0732">Signal</keyword>
<sequence>MQLEHALPVQDLRLGSYPLQEQNGTLHMGATLAMQSFLCTVLFGIVDFQTIAIEAMRGLSLFFLAATSALASPRGPPGWGSWGNRGCKQIQHDFGRRPSKPDPRAERVKQAYLDSWNEYVEYAFGHDELLPLTHAPRDPYINWGLTIVDGLDTAAIMGLTDVVDKQLAFIETIDFTRSDTLPNVFDTTIRWIGGLLSAYDLITNNKVPNARHYNRTQVNALLKGAQTLADLFEPVFDTPSGLPHFFYNTSTGEITDGPYPYTDPFTNITYTAVINTAIAGTNILEWHRLSDLTGNDKYRRISDRSNSNLVNPNPKPIYPNLVGSMLDINTGKFFAFDAGWQSGIDSFYEYLIKSAIYNPKAATASQYKDYWTTTVESTQRHLVEHPYEHPELTFITQLNESGVSRHFQDDYACFAGGNLLLGGAYLDRQDFIALGLAHADSCHRTFNATVSGLNPLQFAWYGPNNSTGAPASALANNAAQNALGTTLGPQVFSQLAQNATQHPYHINAADISSADQQSFYDENGFYIVNGLYTNYPEPIESMFYAWRVTGDTKWQDYVWEVFEAMERDGNRGGTAMSSLWDVQQPLGGDQFDNLPSYYFAETLKYLYLTFSDTDLVVLDEFVFNTEGHPLRVQFGTCNSQHGWW</sequence>
<dbReference type="Pfam" id="PF01532">
    <property type="entry name" value="Glyco_hydro_47"/>
    <property type="match status" value="1"/>
</dbReference>
<evidence type="ECO:0000256" key="1">
    <source>
        <dbReference type="ARBA" id="ARBA00001913"/>
    </source>
</evidence>
<dbReference type="OrthoDB" id="8118055at2759"/>
<gene>
    <name evidence="14" type="ORF">M409DRAFT_18858</name>
</gene>
<dbReference type="PANTHER" id="PTHR11742:SF101">
    <property type="entry name" value="MANNOSYL-OLIGOSACCHARIDE ALPHA-1,2-MANNOSIDASE 1B"/>
    <property type="match status" value="1"/>
</dbReference>
<dbReference type="Proteomes" id="UP000799537">
    <property type="component" value="Unassembled WGS sequence"/>
</dbReference>
<evidence type="ECO:0000256" key="8">
    <source>
        <dbReference type="ARBA" id="ARBA00023295"/>
    </source>
</evidence>
<keyword evidence="11" id="KW-0479">Metal-binding</keyword>
<dbReference type="Gene3D" id="1.50.10.10">
    <property type="match status" value="1"/>
</dbReference>
<keyword evidence="15" id="KW-1185">Reference proteome</keyword>
<dbReference type="InterPro" id="IPR050749">
    <property type="entry name" value="Glycosyl_Hydrolase_47"/>
</dbReference>
<dbReference type="AlphaFoldDB" id="A0A6A6CZT3"/>
<evidence type="ECO:0000256" key="2">
    <source>
        <dbReference type="ARBA" id="ARBA00004922"/>
    </source>
</evidence>
<comment type="pathway">
    <text evidence="2">Protein modification; protein glycosylation.</text>
</comment>
<dbReference type="PANTHER" id="PTHR11742">
    <property type="entry name" value="MANNOSYL-OLIGOSACCHARIDE ALPHA-1,2-MANNOSIDASE-RELATED"/>
    <property type="match status" value="1"/>
</dbReference>
<keyword evidence="6 12" id="KW-1015">Disulfide bond</keyword>
<comment type="catalytic activity">
    <reaction evidence="9">
        <text>N(4)-(alpha-D-Man-(1-&gt;2)-alpha-D-Man-(1-&gt;2)-alpha-D-Man-(1-&gt;3)-[alpha-D-Man-(1-&gt;3)-[alpha-D-Man-(1-&gt;2)-alpha-D-Man-(1-&gt;6)]-alpha-D-Man-(1-&gt;6)]-beta-D-Man-(1-&gt;4)-beta-D-GlcNAc-(1-&gt;4)-beta-D-GlcNAc)-L-asparaginyl-[protein] (N-glucan mannose isomer 8A1,2,3B1,3) + 3 H2O = N(4)-(alpha-D-Man-(1-&gt;3)-[alpha-D-Man-(1-&gt;3)-[alpha-D-Man-(1-&gt;6)]-alpha-D-Man-(1-&gt;6)]-beta-D-Man-(1-&gt;4)-beta-D-GlcNAc-(1-&gt;4)-beta-D-GlcNAc)-L-asparaginyl-[protein] (N-glucan mannose isomer 5A1,2) + 3 beta-D-mannose</text>
        <dbReference type="Rhea" id="RHEA:56028"/>
        <dbReference type="Rhea" id="RHEA-COMP:14358"/>
        <dbReference type="Rhea" id="RHEA-COMP:14367"/>
        <dbReference type="ChEBI" id="CHEBI:15377"/>
        <dbReference type="ChEBI" id="CHEBI:28563"/>
        <dbReference type="ChEBI" id="CHEBI:59087"/>
        <dbReference type="ChEBI" id="CHEBI:60628"/>
        <dbReference type="EC" id="3.2.1.113"/>
    </reaction>
</comment>